<dbReference type="EMBL" id="BQKC01000001">
    <property type="protein sequence ID" value="GJM54973.1"/>
    <property type="molecule type" value="Genomic_DNA"/>
</dbReference>
<comment type="caution">
    <text evidence="2">The sequence shown here is derived from an EMBL/GenBank/DDBJ whole genome shotgun (WGS) entry which is preliminary data.</text>
</comment>
<dbReference type="Proteomes" id="UP001055025">
    <property type="component" value="Unassembled WGS sequence"/>
</dbReference>
<evidence type="ECO:0000313" key="2">
    <source>
        <dbReference type="EMBL" id="GJM54973.1"/>
    </source>
</evidence>
<keyword evidence="3" id="KW-1185">Reference proteome</keyword>
<organism evidence="2 3">
    <name type="scientific">Granulimonas faecalis</name>
    <dbReference type="NCBI Taxonomy" id="2894155"/>
    <lineage>
        <taxon>Bacteria</taxon>
        <taxon>Bacillati</taxon>
        <taxon>Actinomycetota</taxon>
        <taxon>Coriobacteriia</taxon>
        <taxon>Coriobacteriales</taxon>
        <taxon>Kribbibacteriaceae</taxon>
        <taxon>Granulimonas</taxon>
    </lineage>
</organism>
<sequence>MSAPERRLPASPPFATSGGSGRVPPRSRDVDAALDSISRRIGSLRFRRSPWGADESDVMAKIHGLDAMYRSLLREQGDRYQALLEDRDRQLRLLQRRLDRN</sequence>
<protein>
    <submittedName>
        <fullName evidence="2">Uncharacterized protein</fullName>
    </submittedName>
</protein>
<evidence type="ECO:0000313" key="3">
    <source>
        <dbReference type="Proteomes" id="UP001055025"/>
    </source>
</evidence>
<gene>
    <name evidence="2" type="ORF">ATOP_06280</name>
</gene>
<dbReference type="AlphaFoldDB" id="A0AAV5B296"/>
<accession>A0AAV5B296</accession>
<evidence type="ECO:0000256" key="1">
    <source>
        <dbReference type="SAM" id="MobiDB-lite"/>
    </source>
</evidence>
<feature type="region of interest" description="Disordered" evidence="1">
    <location>
        <begin position="1"/>
        <end position="28"/>
    </location>
</feature>
<dbReference type="RefSeq" id="WP_204407835.1">
    <property type="nucleotide sequence ID" value="NZ_BQKC01000001.1"/>
</dbReference>
<reference evidence="2" key="1">
    <citation type="journal article" date="2022" name="Int. J. Syst. Evol. Microbiol.">
        <title>Granulimonas faecalis gen. nov., sp. nov., and Leptogranulimonas caecicola gen. nov., sp. nov., novel lactate-producing Atopobiaceae bacteria isolated from mouse intestines, and an emended description of the family Atopobiaceae.</title>
        <authorList>
            <person name="Morinaga K."/>
            <person name="Kusada H."/>
            <person name="Sakamoto S."/>
            <person name="Murakami T."/>
            <person name="Toyoda A."/>
            <person name="Mori H."/>
            <person name="Meng X.Y."/>
            <person name="Takashino M."/>
            <person name="Murotomi K."/>
            <person name="Tamaki H."/>
        </authorList>
    </citation>
    <scope>NUCLEOTIDE SEQUENCE</scope>
    <source>
        <strain evidence="2">OPF53</strain>
    </source>
</reference>
<name>A0AAV5B296_9ACTN</name>
<proteinExistence type="predicted"/>